<dbReference type="Proteomes" id="UP000191153">
    <property type="component" value="Unassembled WGS sequence"/>
</dbReference>
<keyword evidence="4" id="KW-1185">Reference proteome</keyword>
<dbReference type="Pfam" id="PF00534">
    <property type="entry name" value="Glycos_transf_1"/>
    <property type="match status" value="1"/>
</dbReference>
<dbReference type="Gene3D" id="3.40.50.2000">
    <property type="entry name" value="Glycogen Phosphorylase B"/>
    <property type="match status" value="2"/>
</dbReference>
<name>A0A1T4LW75_9FUSO</name>
<dbReference type="CDD" id="cd03811">
    <property type="entry name" value="GT4_GT28_WabH-like"/>
    <property type="match status" value="1"/>
</dbReference>
<feature type="domain" description="Glycosyl transferase family 1" evidence="1">
    <location>
        <begin position="173"/>
        <end position="333"/>
    </location>
</feature>
<dbReference type="RefSeq" id="WP_159443567.1">
    <property type="nucleotide sequence ID" value="NZ_FUWX01000007.1"/>
</dbReference>
<dbReference type="PANTHER" id="PTHR12526">
    <property type="entry name" value="GLYCOSYLTRANSFERASE"/>
    <property type="match status" value="1"/>
</dbReference>
<proteinExistence type="predicted"/>
<evidence type="ECO:0000313" key="3">
    <source>
        <dbReference type="EMBL" id="SJZ58935.1"/>
    </source>
</evidence>
<feature type="domain" description="Glycosyltransferase subfamily 4-like N-terminal" evidence="2">
    <location>
        <begin position="15"/>
        <end position="167"/>
    </location>
</feature>
<reference evidence="3 4" key="1">
    <citation type="submission" date="2017-02" db="EMBL/GenBank/DDBJ databases">
        <authorList>
            <person name="Peterson S.W."/>
        </authorList>
    </citation>
    <scope>NUCLEOTIDE SEQUENCE [LARGE SCALE GENOMIC DNA]</scope>
    <source>
        <strain evidence="3 4">ATCC 700028</strain>
    </source>
</reference>
<organism evidence="3 4">
    <name type="scientific">Cetobacterium ceti</name>
    <dbReference type="NCBI Taxonomy" id="180163"/>
    <lineage>
        <taxon>Bacteria</taxon>
        <taxon>Fusobacteriati</taxon>
        <taxon>Fusobacteriota</taxon>
        <taxon>Fusobacteriia</taxon>
        <taxon>Fusobacteriales</taxon>
        <taxon>Fusobacteriaceae</taxon>
        <taxon>Cetobacterium</taxon>
    </lineage>
</organism>
<evidence type="ECO:0000259" key="2">
    <source>
        <dbReference type="Pfam" id="PF13439"/>
    </source>
</evidence>
<sequence length="353" mass="40564">MKKKIYLLVPCLSGGGAEKIILMLLNGLNRDMFDVKLILQREEGEFLNRILNKKDLIVLNSTGKLDMLLKIRRLLKVNKPDILLSTISRLNLLLATIIPILPKKITYIAREANIISLLENSKKDIILRKLFFNNFDKVIAQSQDMKEDILQNTNLDKNKIYIINNPVENFKVKKRVTEKKDVKKLIAIGRLEYQKGFDLLIKAMIQLKDKNVHLNIVGKGSEEEKLKQLVKKLNLENKISFLGFKDNIQEYLEDSDFFVLSSRFEGFPNVVLEAHMCGKPVVAFKCKGGLNELIIEGINGELALDGDPEDLGKKIKFSLNKNYDSELIKKITEEKYSKDKILKEYQQVLLKCK</sequence>
<dbReference type="EMBL" id="FUWX01000007">
    <property type="protein sequence ID" value="SJZ58935.1"/>
    <property type="molecule type" value="Genomic_DNA"/>
</dbReference>
<accession>A0A1T4LW75</accession>
<dbReference type="InterPro" id="IPR001296">
    <property type="entry name" value="Glyco_trans_1"/>
</dbReference>
<dbReference type="InterPro" id="IPR028098">
    <property type="entry name" value="Glyco_trans_4-like_N"/>
</dbReference>
<evidence type="ECO:0000259" key="1">
    <source>
        <dbReference type="Pfam" id="PF00534"/>
    </source>
</evidence>
<keyword evidence="3" id="KW-0808">Transferase</keyword>
<dbReference type="AlphaFoldDB" id="A0A1T4LW75"/>
<dbReference type="SUPFAM" id="SSF53756">
    <property type="entry name" value="UDP-Glycosyltransferase/glycogen phosphorylase"/>
    <property type="match status" value="1"/>
</dbReference>
<dbReference type="Pfam" id="PF13439">
    <property type="entry name" value="Glyco_transf_4"/>
    <property type="match status" value="1"/>
</dbReference>
<protein>
    <submittedName>
        <fullName evidence="3">Glycosyltransferase involved in cell wall bisynthesis</fullName>
    </submittedName>
</protein>
<evidence type="ECO:0000313" key="4">
    <source>
        <dbReference type="Proteomes" id="UP000191153"/>
    </source>
</evidence>
<dbReference type="PANTHER" id="PTHR12526:SF630">
    <property type="entry name" value="GLYCOSYLTRANSFERASE"/>
    <property type="match status" value="1"/>
</dbReference>
<dbReference type="GO" id="GO:0016757">
    <property type="term" value="F:glycosyltransferase activity"/>
    <property type="evidence" value="ECO:0007669"/>
    <property type="project" value="InterPro"/>
</dbReference>
<gene>
    <name evidence="3" type="ORF">SAMN02745174_00991</name>
</gene>
<dbReference type="OrthoDB" id="9806653at2"/>
<dbReference type="STRING" id="180163.SAMN02745174_00991"/>